<dbReference type="REBASE" id="98201">
    <property type="entry name" value="AleNR4ORF3845P"/>
</dbReference>
<feature type="coiled-coil region" evidence="4">
    <location>
        <begin position="324"/>
        <end position="351"/>
    </location>
</feature>
<dbReference type="EC" id="3.1.21.3" evidence="6"/>
<dbReference type="EMBL" id="BBNU01000042">
    <property type="protein sequence ID" value="GAL82709.1"/>
    <property type="molecule type" value="Genomic_DNA"/>
</dbReference>
<dbReference type="InterPro" id="IPR052021">
    <property type="entry name" value="Type-I_RS_S_subunit"/>
</dbReference>
<keyword evidence="6" id="KW-0378">Hydrolase</keyword>
<accession>A0A090X2J9</accession>
<organism evidence="6 7">
    <name type="scientific">Algibacter lectus</name>
    <dbReference type="NCBI Taxonomy" id="221126"/>
    <lineage>
        <taxon>Bacteria</taxon>
        <taxon>Pseudomonadati</taxon>
        <taxon>Bacteroidota</taxon>
        <taxon>Flavobacteriia</taxon>
        <taxon>Flavobacteriales</taxon>
        <taxon>Flavobacteriaceae</taxon>
        <taxon>Algibacter</taxon>
    </lineage>
</organism>
<dbReference type="Pfam" id="PF01420">
    <property type="entry name" value="Methylase_S"/>
    <property type="match status" value="2"/>
</dbReference>
<dbReference type="PANTHER" id="PTHR30408">
    <property type="entry name" value="TYPE-1 RESTRICTION ENZYME ECOKI SPECIFICITY PROTEIN"/>
    <property type="match status" value="1"/>
</dbReference>
<keyword evidence="2" id="KW-0680">Restriction system</keyword>
<comment type="caution">
    <text evidence="6">The sequence shown here is derived from an EMBL/GenBank/DDBJ whole genome shotgun (WGS) entry which is preliminary data.</text>
</comment>
<dbReference type="SUPFAM" id="SSF116734">
    <property type="entry name" value="DNA methylase specificity domain"/>
    <property type="match status" value="2"/>
</dbReference>
<dbReference type="GO" id="GO:0003677">
    <property type="term" value="F:DNA binding"/>
    <property type="evidence" value="ECO:0007669"/>
    <property type="project" value="UniProtKB-KW"/>
</dbReference>
<reference evidence="6 7" key="1">
    <citation type="journal article" date="2014" name="Genome Announc.">
        <title>Draft Genome Sequences of Marine Flavobacterium Algibacter lectus Strains SS8 and NR4.</title>
        <authorList>
            <person name="Takatani N."/>
            <person name="Nakanishi M."/>
            <person name="Meirelles P."/>
            <person name="Mino S."/>
            <person name="Suda W."/>
            <person name="Oshima K."/>
            <person name="Hattori M."/>
            <person name="Ohkuma M."/>
            <person name="Hosokawa M."/>
            <person name="Miyashita K."/>
            <person name="Thompson F.L."/>
            <person name="Niwa A."/>
            <person name="Sawabe T."/>
            <person name="Sawabe T."/>
        </authorList>
    </citation>
    <scope>NUCLEOTIDE SEQUENCE [LARGE SCALE GENOMIC DNA]</scope>
    <source>
        <strain evidence="7">JCM19274</strain>
    </source>
</reference>
<evidence type="ECO:0000256" key="4">
    <source>
        <dbReference type="SAM" id="Coils"/>
    </source>
</evidence>
<dbReference type="CDD" id="cd17262">
    <property type="entry name" value="RMtype1_S_Aco12261I-TRD2-CR2"/>
    <property type="match status" value="1"/>
</dbReference>
<feature type="domain" description="Type I restriction modification DNA specificity" evidence="5">
    <location>
        <begin position="34"/>
        <end position="173"/>
    </location>
</feature>
<sequence length="361" mass="40765">MLSVLESGKRPKGGVGEYQNGIPSLGGEHIGLNGKIKVFKDNLKFVPVEYFEKSKQGKIKNLDILICKDGALTGKIALFYKNDIDFPQSIINEHVFLLRTNQNTNQKYLFNILFSSKGQELLKSNISGQAQGGLNRANLLNIKIPLPPKEVQEKIVTEIDKLEKRDIKALEGIKKFQNSISQYIQELNNHSKINLSDIAENWDSKRKPVTKGDRTKGKYPYYGASGIVDYVSGFILDDTVLLISEDGANLKSRVYPIAFTASGKIWVNNHAHILKFDNIATHKLVELYINQLDISEYITGQAQPKLNQNNLNNIKIPLPPVKEQERIVAEIEKLEIKIKALEKQIAEIPKLKENILKKHLE</sequence>
<dbReference type="AlphaFoldDB" id="A0A090X2J9"/>
<keyword evidence="4" id="KW-0175">Coiled coil</keyword>
<dbReference type="PANTHER" id="PTHR30408:SF12">
    <property type="entry name" value="TYPE I RESTRICTION ENZYME MJAVIII SPECIFICITY SUBUNIT"/>
    <property type="match status" value="1"/>
</dbReference>
<comment type="similarity">
    <text evidence="1">Belongs to the type-I restriction system S methylase family.</text>
</comment>
<dbReference type="Gene3D" id="3.90.220.20">
    <property type="entry name" value="DNA methylase specificity domains"/>
    <property type="match status" value="2"/>
</dbReference>
<evidence type="ECO:0000313" key="6">
    <source>
        <dbReference type="EMBL" id="GAL82709.1"/>
    </source>
</evidence>
<keyword evidence="3" id="KW-0238">DNA-binding</keyword>
<evidence type="ECO:0000259" key="5">
    <source>
        <dbReference type="Pfam" id="PF01420"/>
    </source>
</evidence>
<dbReference type="GO" id="GO:0009035">
    <property type="term" value="F:type I site-specific deoxyribonuclease activity"/>
    <property type="evidence" value="ECO:0007669"/>
    <property type="project" value="UniProtKB-EC"/>
</dbReference>
<feature type="domain" description="Type I restriction modification DNA specificity" evidence="5">
    <location>
        <begin position="193"/>
        <end position="348"/>
    </location>
</feature>
<evidence type="ECO:0000256" key="2">
    <source>
        <dbReference type="ARBA" id="ARBA00022747"/>
    </source>
</evidence>
<evidence type="ECO:0000313" key="7">
    <source>
        <dbReference type="Proteomes" id="UP000029643"/>
    </source>
</evidence>
<dbReference type="InterPro" id="IPR044946">
    <property type="entry name" value="Restrct_endonuc_typeI_TRD_sf"/>
</dbReference>
<gene>
    <name evidence="6" type="ORF">JCM19274_3847</name>
</gene>
<dbReference type="Proteomes" id="UP000029643">
    <property type="component" value="Unassembled WGS sequence"/>
</dbReference>
<dbReference type="InterPro" id="IPR000055">
    <property type="entry name" value="Restrct_endonuc_typeI_TRD"/>
</dbReference>
<evidence type="ECO:0000256" key="3">
    <source>
        <dbReference type="ARBA" id="ARBA00023125"/>
    </source>
</evidence>
<name>A0A090X2J9_9FLAO</name>
<dbReference type="GO" id="GO:0009307">
    <property type="term" value="P:DNA restriction-modification system"/>
    <property type="evidence" value="ECO:0007669"/>
    <property type="project" value="UniProtKB-KW"/>
</dbReference>
<protein>
    <submittedName>
        <fullName evidence="6">Type I restriction-modification system specificity subunit S</fullName>
        <ecNumber evidence="6">3.1.21.3</ecNumber>
    </submittedName>
</protein>
<proteinExistence type="inferred from homology"/>
<evidence type="ECO:0000256" key="1">
    <source>
        <dbReference type="ARBA" id="ARBA00010923"/>
    </source>
</evidence>